<evidence type="ECO:0000256" key="3">
    <source>
        <dbReference type="ARBA" id="ARBA00023004"/>
    </source>
</evidence>
<dbReference type="EMBL" id="JAGIOF010000001">
    <property type="protein sequence ID" value="MBP2384696.1"/>
    <property type="molecule type" value="Genomic_DNA"/>
</dbReference>
<proteinExistence type="predicted"/>
<keyword evidence="3" id="KW-0408">Iron</keyword>
<dbReference type="CDD" id="cd19165">
    <property type="entry name" value="HemeO"/>
    <property type="match status" value="1"/>
</dbReference>
<dbReference type="InterPro" id="IPR016053">
    <property type="entry name" value="Haem_Oase-like"/>
</dbReference>
<name>A0ABS4X8A0_9MICC</name>
<dbReference type="SUPFAM" id="SSF48613">
    <property type="entry name" value="Heme oxygenase-like"/>
    <property type="match status" value="1"/>
</dbReference>
<evidence type="ECO:0000256" key="2">
    <source>
        <dbReference type="ARBA" id="ARBA00022723"/>
    </source>
</evidence>
<protein>
    <submittedName>
        <fullName evidence="4">Heme oxygenase</fullName>
        <ecNumber evidence="4">1.14.14.18</ecNumber>
    </submittedName>
</protein>
<keyword evidence="2" id="KW-0479">Metal-binding</keyword>
<evidence type="ECO:0000313" key="5">
    <source>
        <dbReference type="Proteomes" id="UP001296993"/>
    </source>
</evidence>
<evidence type="ECO:0000256" key="1">
    <source>
        <dbReference type="ARBA" id="ARBA00022617"/>
    </source>
</evidence>
<reference evidence="4 5" key="1">
    <citation type="submission" date="2021-03" db="EMBL/GenBank/DDBJ databases">
        <title>Sequencing the genomes of 1000 actinobacteria strains.</title>
        <authorList>
            <person name="Klenk H.-P."/>
        </authorList>
    </citation>
    <scope>NUCLEOTIDE SEQUENCE [LARGE SCALE GENOMIC DNA]</scope>
    <source>
        <strain evidence="4 5">DSM 15797</strain>
    </source>
</reference>
<keyword evidence="4" id="KW-0560">Oxidoreductase</keyword>
<dbReference type="PANTHER" id="PTHR10720">
    <property type="entry name" value="HEME OXYGENASE"/>
    <property type="match status" value="1"/>
</dbReference>
<sequence length="230" mass="26058">MNNLRGMLMSQGDEVLFSTRLKEVTKADHDEAEGSEFITTLMNGTRNSRDYVLLLSQYTYIYSALEVEVRALVKDPDLAPIFDLRLERMSKIQADLDSLLPAHGLTDLPEPLPATQDYVRHIRAAADDPARIVAHHYLRYLGDLSGGQIIGRLVERHYGIAPDDLSMWRFEGIDKHKPYKDEYRAKLNVYAVTPERVSSLLEEAAKGFTLNKALFRELLTQSQQSTSMSA</sequence>
<keyword evidence="5" id="KW-1185">Reference proteome</keyword>
<evidence type="ECO:0000313" key="4">
    <source>
        <dbReference type="EMBL" id="MBP2384696.1"/>
    </source>
</evidence>
<organism evidence="4 5">
    <name type="scientific">Paeniglutamicibacter kerguelensis</name>
    <dbReference type="NCBI Taxonomy" id="254788"/>
    <lineage>
        <taxon>Bacteria</taxon>
        <taxon>Bacillati</taxon>
        <taxon>Actinomycetota</taxon>
        <taxon>Actinomycetes</taxon>
        <taxon>Micrococcales</taxon>
        <taxon>Micrococcaceae</taxon>
        <taxon>Paeniglutamicibacter</taxon>
    </lineage>
</organism>
<accession>A0ABS4X8A0</accession>
<dbReference type="InterPro" id="IPR002051">
    <property type="entry name" value="Haem_Oase"/>
</dbReference>
<dbReference type="EC" id="1.14.14.18" evidence="4"/>
<dbReference type="Gene3D" id="1.20.910.10">
    <property type="entry name" value="Heme oxygenase-like"/>
    <property type="match status" value="1"/>
</dbReference>
<dbReference type="Pfam" id="PF01126">
    <property type="entry name" value="Heme_oxygenase"/>
    <property type="match status" value="1"/>
</dbReference>
<dbReference type="PRINTS" id="PR00088">
    <property type="entry name" value="HAEMOXYGNASE"/>
</dbReference>
<dbReference type="PANTHER" id="PTHR10720:SF0">
    <property type="entry name" value="HEME OXYGENASE"/>
    <property type="match status" value="1"/>
</dbReference>
<gene>
    <name evidence="4" type="ORF">JOF47_000207</name>
</gene>
<dbReference type="InterPro" id="IPR016084">
    <property type="entry name" value="Haem_Oase-like_multi-hlx"/>
</dbReference>
<dbReference type="PIRSF" id="PIRSF000343">
    <property type="entry name" value="Haem_Oase"/>
    <property type="match status" value="1"/>
</dbReference>
<dbReference type="RefSeq" id="WP_209995373.1">
    <property type="nucleotide sequence ID" value="NZ_BAAAJY010000006.1"/>
</dbReference>
<dbReference type="GO" id="GO:0004392">
    <property type="term" value="F:heme oxygenase (decyclizing) activity"/>
    <property type="evidence" value="ECO:0007669"/>
    <property type="project" value="UniProtKB-EC"/>
</dbReference>
<keyword evidence="1" id="KW-0349">Heme</keyword>
<dbReference type="Proteomes" id="UP001296993">
    <property type="component" value="Unassembled WGS sequence"/>
</dbReference>
<comment type="caution">
    <text evidence="4">The sequence shown here is derived from an EMBL/GenBank/DDBJ whole genome shotgun (WGS) entry which is preliminary data.</text>
</comment>